<dbReference type="EC" id="4.2.1.33" evidence="6"/>
<dbReference type="InterPro" id="IPR015928">
    <property type="entry name" value="Aconitase/3IPM_dehydase_swvl"/>
</dbReference>
<evidence type="ECO:0000256" key="9">
    <source>
        <dbReference type="ARBA" id="ARBA00023239"/>
    </source>
</evidence>
<dbReference type="PANTHER" id="PTHR43345">
    <property type="entry name" value="3-ISOPROPYLMALATE DEHYDRATASE SMALL SUBUNIT 2-RELATED-RELATED"/>
    <property type="match status" value="1"/>
</dbReference>
<dbReference type="InterPro" id="IPR050075">
    <property type="entry name" value="LeuD"/>
</dbReference>
<keyword evidence="13" id="KW-1185">Reference proteome</keyword>
<dbReference type="AlphaFoldDB" id="A0A1H2WEP4"/>
<accession>A0A1H2WEP4</accession>
<dbReference type="NCBIfam" id="TIGR00171">
    <property type="entry name" value="leuD"/>
    <property type="match status" value="1"/>
</dbReference>
<dbReference type="PANTHER" id="PTHR43345:SF5">
    <property type="entry name" value="3-ISOPROPYLMALATE DEHYDRATASE SMALL SUBUNIT"/>
    <property type="match status" value="1"/>
</dbReference>
<keyword evidence="9" id="KW-0456">Lyase</keyword>
<comment type="similarity">
    <text evidence="4">Belongs to the LeuD family. LeuD type 1 subfamily.</text>
</comment>
<dbReference type="CDD" id="cd01577">
    <property type="entry name" value="IPMI_Swivel"/>
    <property type="match status" value="1"/>
</dbReference>
<keyword evidence="10" id="KW-0100">Branched-chain amino acid biosynthesis</keyword>
<dbReference type="OrthoDB" id="9777465at2"/>
<gene>
    <name evidence="12" type="ORF">SAMN05444358_1011751</name>
</gene>
<evidence type="ECO:0000256" key="3">
    <source>
        <dbReference type="ARBA" id="ARBA00004729"/>
    </source>
</evidence>
<dbReference type="RefSeq" id="WP_074736076.1">
    <property type="nucleotide sequence ID" value="NZ_FNNP01000001.1"/>
</dbReference>
<evidence type="ECO:0000256" key="2">
    <source>
        <dbReference type="ARBA" id="ARBA00002695"/>
    </source>
</evidence>
<evidence type="ECO:0000313" key="13">
    <source>
        <dbReference type="Proteomes" id="UP000183400"/>
    </source>
</evidence>
<reference evidence="13" key="1">
    <citation type="submission" date="2016-10" db="EMBL/GenBank/DDBJ databases">
        <authorList>
            <person name="Varghese N."/>
            <person name="Submissions S."/>
        </authorList>
    </citation>
    <scope>NUCLEOTIDE SEQUENCE [LARGE SCALE GENOMIC DNA]</scope>
    <source>
        <strain evidence="13">DSM 27839</strain>
    </source>
</reference>
<evidence type="ECO:0000256" key="10">
    <source>
        <dbReference type="ARBA" id="ARBA00023304"/>
    </source>
</evidence>
<feature type="domain" description="Aconitase A/isopropylmalate dehydratase small subunit swivel" evidence="11">
    <location>
        <begin position="4"/>
        <end position="114"/>
    </location>
</feature>
<evidence type="ECO:0000256" key="5">
    <source>
        <dbReference type="ARBA" id="ARBA00011271"/>
    </source>
</evidence>
<dbReference type="Pfam" id="PF00694">
    <property type="entry name" value="Aconitase_C"/>
    <property type="match status" value="1"/>
</dbReference>
<dbReference type="UniPathway" id="UPA00048">
    <property type="reaction ID" value="UER00071"/>
</dbReference>
<dbReference type="GO" id="GO:0009098">
    <property type="term" value="P:L-leucine biosynthetic process"/>
    <property type="evidence" value="ECO:0007669"/>
    <property type="project" value="UniProtKB-UniPathway"/>
</dbReference>
<name>A0A1H2WEP4_9RHOB</name>
<dbReference type="InterPro" id="IPR000573">
    <property type="entry name" value="AconitaseA/IPMdHydase_ssu_swvl"/>
</dbReference>
<dbReference type="InterPro" id="IPR033940">
    <property type="entry name" value="IPMI_Swivel"/>
</dbReference>
<sequence length="201" mass="22339">MPKTVHGLAAALPLANVDTDVIMPKRFLITITREGLAEGTFADLRFHEDNTPRTDFVLNTHPWHEARILVVGDNFGCGSSREHAVWGLVQLGVQGIIGTSFAGIFYDNARKNGLALAMVSPEVRDRLMHAASHEDGVNYTIDIENRVIRMGEAKLPFEMDDATQTAHLEGRDDTLNSLEFADAIRKYESGLGERQRVRVIQ</sequence>
<proteinExistence type="inferred from homology"/>
<evidence type="ECO:0000259" key="11">
    <source>
        <dbReference type="Pfam" id="PF00694"/>
    </source>
</evidence>
<dbReference type="NCBIfam" id="NF002458">
    <property type="entry name" value="PRK01641.1"/>
    <property type="match status" value="1"/>
</dbReference>
<evidence type="ECO:0000256" key="7">
    <source>
        <dbReference type="ARBA" id="ARBA00022430"/>
    </source>
</evidence>
<keyword evidence="7" id="KW-0432">Leucine biosynthesis</keyword>
<evidence type="ECO:0000256" key="1">
    <source>
        <dbReference type="ARBA" id="ARBA00000491"/>
    </source>
</evidence>
<comment type="function">
    <text evidence="2">Catalyzes the isomerization between 2-isopropylmalate and 3-isopropylmalate, via the formation of 2-isopropylmaleate.</text>
</comment>
<keyword evidence="8" id="KW-0028">Amino-acid biosynthesis</keyword>
<dbReference type="GO" id="GO:0009316">
    <property type="term" value="C:3-isopropylmalate dehydratase complex"/>
    <property type="evidence" value="ECO:0007669"/>
    <property type="project" value="InterPro"/>
</dbReference>
<organism evidence="12 13">
    <name type="scientific">Ruegeria halocynthiae</name>
    <dbReference type="NCBI Taxonomy" id="985054"/>
    <lineage>
        <taxon>Bacteria</taxon>
        <taxon>Pseudomonadati</taxon>
        <taxon>Pseudomonadota</taxon>
        <taxon>Alphaproteobacteria</taxon>
        <taxon>Rhodobacterales</taxon>
        <taxon>Roseobacteraceae</taxon>
        <taxon>Ruegeria</taxon>
    </lineage>
</organism>
<dbReference type="SUPFAM" id="SSF52016">
    <property type="entry name" value="LeuD/IlvD-like"/>
    <property type="match status" value="1"/>
</dbReference>
<evidence type="ECO:0000256" key="8">
    <source>
        <dbReference type="ARBA" id="ARBA00022605"/>
    </source>
</evidence>
<comment type="subunit">
    <text evidence="5">Heterodimer of LeuC and LeuD.</text>
</comment>
<dbReference type="STRING" id="985054.SAMN05444358_1011751"/>
<dbReference type="Proteomes" id="UP000183400">
    <property type="component" value="Unassembled WGS sequence"/>
</dbReference>
<comment type="catalytic activity">
    <reaction evidence="1">
        <text>(2R,3S)-3-isopropylmalate = (2S)-2-isopropylmalate</text>
        <dbReference type="Rhea" id="RHEA:32287"/>
        <dbReference type="ChEBI" id="CHEBI:1178"/>
        <dbReference type="ChEBI" id="CHEBI:35121"/>
        <dbReference type="EC" id="4.2.1.33"/>
    </reaction>
</comment>
<dbReference type="InterPro" id="IPR004431">
    <property type="entry name" value="3-IsopropMal_deHydase_ssu"/>
</dbReference>
<evidence type="ECO:0000256" key="6">
    <source>
        <dbReference type="ARBA" id="ARBA00011998"/>
    </source>
</evidence>
<evidence type="ECO:0000313" key="12">
    <source>
        <dbReference type="EMBL" id="SDW78509.1"/>
    </source>
</evidence>
<dbReference type="EMBL" id="FNNP01000001">
    <property type="protein sequence ID" value="SDW78509.1"/>
    <property type="molecule type" value="Genomic_DNA"/>
</dbReference>
<dbReference type="Gene3D" id="3.20.19.10">
    <property type="entry name" value="Aconitase, domain 4"/>
    <property type="match status" value="1"/>
</dbReference>
<comment type="pathway">
    <text evidence="3">Amino-acid biosynthesis; L-leucine biosynthesis; L-leucine from 3-methyl-2-oxobutanoate: step 2/4.</text>
</comment>
<evidence type="ECO:0000256" key="4">
    <source>
        <dbReference type="ARBA" id="ARBA00009845"/>
    </source>
</evidence>
<protein>
    <recommendedName>
        <fullName evidence="6">3-isopropylmalate dehydratase</fullName>
        <ecNumber evidence="6">4.2.1.33</ecNumber>
    </recommendedName>
</protein>
<dbReference type="GO" id="GO:0003861">
    <property type="term" value="F:3-isopropylmalate dehydratase activity"/>
    <property type="evidence" value="ECO:0007669"/>
    <property type="project" value="UniProtKB-EC"/>
</dbReference>